<dbReference type="Proteomes" id="UP000321261">
    <property type="component" value="Unassembled WGS sequence"/>
</dbReference>
<dbReference type="GO" id="GO:0030313">
    <property type="term" value="C:cell envelope"/>
    <property type="evidence" value="ECO:0007669"/>
    <property type="project" value="UniProtKB-SubCell"/>
</dbReference>
<name>A0A561SH08_9PSEU</name>
<dbReference type="InterPro" id="IPR009010">
    <property type="entry name" value="Asp_de-COase-like_dom_sf"/>
</dbReference>
<dbReference type="AlphaFoldDB" id="A0A561SH08"/>
<dbReference type="Gene3D" id="2.40.40.20">
    <property type="match status" value="1"/>
</dbReference>
<dbReference type="Gene3D" id="3.40.50.740">
    <property type="match status" value="1"/>
</dbReference>
<dbReference type="GO" id="GO:0009061">
    <property type="term" value="P:anaerobic respiration"/>
    <property type="evidence" value="ECO:0007669"/>
    <property type="project" value="TreeGrafter"/>
</dbReference>
<gene>
    <name evidence="10" type="ORF">FHX44_1129</name>
</gene>
<reference evidence="10 11" key="1">
    <citation type="submission" date="2019-06" db="EMBL/GenBank/DDBJ databases">
        <title>Sequencing the genomes of 1000 actinobacteria strains.</title>
        <authorList>
            <person name="Klenk H.-P."/>
        </authorList>
    </citation>
    <scope>NUCLEOTIDE SEQUENCE [LARGE SCALE GENOMIC DNA]</scope>
    <source>
        <strain evidence="10 11">DSM 45671</strain>
    </source>
</reference>
<dbReference type="InterPro" id="IPR006656">
    <property type="entry name" value="Mopterin_OxRdtase"/>
</dbReference>
<evidence type="ECO:0000259" key="8">
    <source>
        <dbReference type="Pfam" id="PF00384"/>
    </source>
</evidence>
<comment type="similarity">
    <text evidence="3">Belongs to the prokaryotic molybdopterin-containing oxidoreductase family.</text>
</comment>
<sequence length="885" mass="98179">MAECHPVGFQWVMEAKARGATILHVDPRFSRTSALADIHVPLRAGTDIAFLGGLIHYVLENDRWFHDYVVHYTNAPMILREEFRDTEDLDGLFSGFDAEGRHYDQSTWQYEGAEVAAAAGQRDQWATMQRDEGGNGGDDDGDDHGARVRQSSSMETSGSGGGTFHGTPHRDDTLQHPRCVFQVLKRHFARYTPERVADICGISAREFLRIAEIVTRNSGRDRTTAIAYAVGWTHHTVGVQYIRTAAILQLLLGNIGRPGGGILALRGHASIQGSTDIPTLFNILPGYLPMPHAHEHLDLRQYISSGAGSKGFWGNMDTYAVSLLKAWWGDAATAENDFCFGYLPRLTSGHSNYDTVIKQADGGAEGYFLVGENPAVGTANSRMNRIGLANLKWLVVRDLYMVESATFWKDGPEIESGELRTEDIGTEVFFLPAAAHVEKDGTFTNTQRLLQWHHKAVEPQGDQHSELWFYFHLGRRIREKLAASTDERDRPILDLTWGYPTSGRHAEPDAEAVLAEISGWDGDGEPLSSYTALKADGSTRCGCWIYCGSFADGVNQTARRKPGREQNWVAPEWGWAWPANRRLLYNRASADPDGRPWSDRKAYVWWDADQEKWVGHDVPDFEATKRPDYRPPEGAERQDALAGTHPFIMQADGRGWLYVPAGLADGPLPAHYEPAESPVGNQLYGQQANPARRVFPHRLNRYAPSGASPGAEVFPYVFTTYRLTEHHTAGGMSRWLPYLSELQPEMFCEVSPDLAAERGLEHMGWATIVSARAAIEARVLVTERMRPLRVGGRTIHQIGLPYHWGPNGISTGDAANELLPIVLDPNVHIQPTKADTCDIRPGRRPRGAARLALVESYQRRAGITERTGTTAATTDTATTDGGRRG</sequence>
<keyword evidence="5" id="KW-0479">Metal-binding</keyword>
<dbReference type="CDD" id="cd02792">
    <property type="entry name" value="MopB_CT_Formate-Dh-Na-like"/>
    <property type="match status" value="1"/>
</dbReference>
<evidence type="ECO:0000313" key="10">
    <source>
        <dbReference type="EMBL" id="TWF74150.1"/>
    </source>
</evidence>
<dbReference type="GO" id="GO:0009055">
    <property type="term" value="F:electron transfer activity"/>
    <property type="evidence" value="ECO:0007669"/>
    <property type="project" value="TreeGrafter"/>
</dbReference>
<keyword evidence="4" id="KW-0004">4Fe-4S</keyword>
<keyword evidence="11" id="KW-1185">Reference proteome</keyword>
<dbReference type="InterPro" id="IPR048158">
    <property type="entry name" value="Formate_DH_Act"/>
</dbReference>
<dbReference type="PANTHER" id="PTHR43598:SF1">
    <property type="entry name" value="FORMATE DEHYDROGENASE-O MAJOR SUBUNIT"/>
    <property type="match status" value="1"/>
</dbReference>
<evidence type="ECO:0000259" key="9">
    <source>
        <dbReference type="Pfam" id="PF01568"/>
    </source>
</evidence>
<accession>A0A561SH08</accession>
<keyword evidence="4" id="KW-0408">Iron</keyword>
<evidence type="ECO:0000256" key="3">
    <source>
        <dbReference type="ARBA" id="ARBA00010312"/>
    </source>
</evidence>
<comment type="caution">
    <text evidence="10">The sequence shown here is derived from an EMBL/GenBank/DDBJ whole genome shotgun (WGS) entry which is preliminary data.</text>
</comment>
<dbReference type="Pfam" id="PF00384">
    <property type="entry name" value="Molybdopterin"/>
    <property type="match status" value="1"/>
</dbReference>
<evidence type="ECO:0000256" key="1">
    <source>
        <dbReference type="ARBA" id="ARBA00001966"/>
    </source>
</evidence>
<evidence type="ECO:0000256" key="2">
    <source>
        <dbReference type="ARBA" id="ARBA00004196"/>
    </source>
</evidence>
<dbReference type="EMBL" id="VIWU01000001">
    <property type="protein sequence ID" value="TWF74150.1"/>
    <property type="molecule type" value="Genomic_DNA"/>
</dbReference>
<proteinExistence type="inferred from homology"/>
<keyword evidence="4" id="KW-0411">Iron-sulfur</keyword>
<dbReference type="SUPFAM" id="SSF53706">
    <property type="entry name" value="Formate dehydrogenase/DMSO reductase, domains 1-3"/>
    <property type="match status" value="1"/>
</dbReference>
<dbReference type="GO" id="GO:0043546">
    <property type="term" value="F:molybdopterin cofactor binding"/>
    <property type="evidence" value="ECO:0007669"/>
    <property type="project" value="InterPro"/>
</dbReference>
<protein>
    <submittedName>
        <fullName evidence="10">Formate dehydrogenase major subunit</fullName>
    </submittedName>
</protein>
<keyword evidence="6" id="KW-0560">Oxidoreductase</keyword>
<dbReference type="GO" id="GO:0051539">
    <property type="term" value="F:4 iron, 4 sulfur cluster binding"/>
    <property type="evidence" value="ECO:0007669"/>
    <property type="project" value="UniProtKB-KW"/>
</dbReference>
<dbReference type="GO" id="GO:0016491">
    <property type="term" value="F:oxidoreductase activity"/>
    <property type="evidence" value="ECO:0007669"/>
    <property type="project" value="UniProtKB-KW"/>
</dbReference>
<dbReference type="Pfam" id="PF01568">
    <property type="entry name" value="Molydop_binding"/>
    <property type="match status" value="1"/>
</dbReference>
<comment type="subcellular location">
    <subcellularLocation>
        <location evidence="2">Cell envelope</location>
    </subcellularLocation>
</comment>
<evidence type="ECO:0000256" key="6">
    <source>
        <dbReference type="ARBA" id="ARBA00023002"/>
    </source>
</evidence>
<dbReference type="PANTHER" id="PTHR43598">
    <property type="entry name" value="TUNGSTEN-CONTAINING FORMYLMETHANOFURAN DEHYDROGENASE 2 SUBUNIT B"/>
    <property type="match status" value="1"/>
</dbReference>
<organism evidence="10 11">
    <name type="scientific">Pseudonocardia hierapolitana</name>
    <dbReference type="NCBI Taxonomy" id="1128676"/>
    <lineage>
        <taxon>Bacteria</taxon>
        <taxon>Bacillati</taxon>
        <taxon>Actinomycetota</taxon>
        <taxon>Actinomycetes</taxon>
        <taxon>Pseudonocardiales</taxon>
        <taxon>Pseudonocardiaceae</taxon>
        <taxon>Pseudonocardia</taxon>
    </lineage>
</organism>
<evidence type="ECO:0000313" key="11">
    <source>
        <dbReference type="Proteomes" id="UP000321261"/>
    </source>
</evidence>
<comment type="cofactor">
    <cofactor evidence="1">
        <name>[4Fe-4S] cluster</name>
        <dbReference type="ChEBI" id="CHEBI:49883"/>
    </cofactor>
</comment>
<dbReference type="SUPFAM" id="SSF50692">
    <property type="entry name" value="ADC-like"/>
    <property type="match status" value="1"/>
</dbReference>
<dbReference type="Gene3D" id="3.40.228.10">
    <property type="entry name" value="Dimethylsulfoxide Reductase, domain 2"/>
    <property type="match status" value="2"/>
</dbReference>
<dbReference type="InterPro" id="IPR006657">
    <property type="entry name" value="MoPterin_dinucl-bd_dom"/>
</dbReference>
<feature type="domain" description="Molybdopterin dinucleotide-binding" evidence="9">
    <location>
        <begin position="717"/>
        <end position="829"/>
    </location>
</feature>
<evidence type="ECO:0000256" key="7">
    <source>
        <dbReference type="SAM" id="MobiDB-lite"/>
    </source>
</evidence>
<evidence type="ECO:0000256" key="5">
    <source>
        <dbReference type="ARBA" id="ARBA00022723"/>
    </source>
</evidence>
<dbReference type="NCBIfam" id="NF041513">
    <property type="entry name" value="formate_DH_Act"/>
    <property type="match status" value="1"/>
</dbReference>
<evidence type="ECO:0000256" key="4">
    <source>
        <dbReference type="ARBA" id="ARBA00022485"/>
    </source>
</evidence>
<feature type="region of interest" description="Disordered" evidence="7">
    <location>
        <begin position="119"/>
        <end position="171"/>
    </location>
</feature>
<feature type="region of interest" description="Disordered" evidence="7">
    <location>
        <begin position="863"/>
        <end position="885"/>
    </location>
</feature>
<dbReference type="GO" id="GO:0030151">
    <property type="term" value="F:molybdenum ion binding"/>
    <property type="evidence" value="ECO:0007669"/>
    <property type="project" value="TreeGrafter"/>
</dbReference>
<feature type="domain" description="Molybdopterin oxidoreductase" evidence="8">
    <location>
        <begin position="3"/>
        <end position="401"/>
    </location>
</feature>